<evidence type="ECO:0000256" key="2">
    <source>
        <dbReference type="ARBA" id="ARBA00022723"/>
    </source>
</evidence>
<organism evidence="8 9">
    <name type="scientific">Chelonia mydas</name>
    <name type="common">Green sea-turtle</name>
    <name type="synonym">Chelonia agassizi</name>
    <dbReference type="NCBI Taxonomy" id="8469"/>
    <lineage>
        <taxon>Eukaryota</taxon>
        <taxon>Metazoa</taxon>
        <taxon>Chordata</taxon>
        <taxon>Craniata</taxon>
        <taxon>Vertebrata</taxon>
        <taxon>Euteleostomi</taxon>
        <taxon>Archelosauria</taxon>
        <taxon>Testudinata</taxon>
        <taxon>Testudines</taxon>
        <taxon>Cryptodira</taxon>
        <taxon>Durocryptodira</taxon>
        <taxon>Americhelydia</taxon>
        <taxon>Chelonioidea</taxon>
        <taxon>Cheloniidae</taxon>
        <taxon>Chelonia</taxon>
    </lineage>
</organism>
<keyword evidence="2" id="KW-0479">Metal-binding</keyword>
<dbReference type="GO" id="GO:0000981">
    <property type="term" value="F:DNA-binding transcription factor activity, RNA polymerase II-specific"/>
    <property type="evidence" value="ECO:0007669"/>
    <property type="project" value="TreeGrafter"/>
</dbReference>
<dbReference type="AlphaFoldDB" id="M7BZ38"/>
<dbReference type="Proteomes" id="UP000031443">
    <property type="component" value="Unassembled WGS sequence"/>
</dbReference>
<feature type="compositionally biased region" description="Low complexity" evidence="7">
    <location>
        <begin position="154"/>
        <end position="166"/>
    </location>
</feature>
<evidence type="ECO:0000256" key="4">
    <source>
        <dbReference type="ARBA" id="ARBA00022771"/>
    </source>
</evidence>
<dbReference type="PANTHER" id="PTHR45718">
    <property type="entry name" value="TRANSCRIPTIONAL ACTIVATOR CUBITUS INTERRUPTUS"/>
    <property type="match status" value="1"/>
</dbReference>
<keyword evidence="3" id="KW-0677">Repeat</keyword>
<sequence>MLGPPRTGLSDFSMCHQANLMGSHHGYGLAPGSEHAGNADGSRFSTPRGAAKLTKKRALSISPLSDASIDLQTVIRTSPNSLVAFINSRCASANGSYGHLSDPLLGMLEPREELEKEDGKQEAEAVYETNCHWEGCSKEFDTQEQLVHKPQPSPGGQSSCSSERSPLGSANNNDSGVEMNANPGGSFEDLSWLEDPPPGEPMGASGLSALRRLENLRIDKFKQLRKPPPGKGLKLPAIPGTGGSQPQWERKGSCSQLDASSVTEQELEAKGSEPHCARRCPNPDRDQGPVVLGAAQTQPEIRALLCRRCPNPDRDQGPMFLSLAGGPATLPSPPSLTANWRGSYG</sequence>
<feature type="region of interest" description="Disordered" evidence="7">
    <location>
        <begin position="317"/>
        <end position="345"/>
    </location>
</feature>
<evidence type="ECO:0000256" key="3">
    <source>
        <dbReference type="ARBA" id="ARBA00022737"/>
    </source>
</evidence>
<dbReference type="Gene3D" id="3.30.160.60">
    <property type="entry name" value="Classic Zinc Finger"/>
    <property type="match status" value="1"/>
</dbReference>
<name>M7BZ38_CHEMY</name>
<evidence type="ECO:0000256" key="6">
    <source>
        <dbReference type="ARBA" id="ARBA00023242"/>
    </source>
</evidence>
<evidence type="ECO:0000256" key="5">
    <source>
        <dbReference type="ARBA" id="ARBA00022833"/>
    </source>
</evidence>
<protein>
    <submittedName>
        <fullName evidence="8">Zinc finger protein GLI1</fullName>
    </submittedName>
</protein>
<dbReference type="EMBL" id="KB498181">
    <property type="protein sequence ID" value="EMP41145.1"/>
    <property type="molecule type" value="Genomic_DNA"/>
</dbReference>
<proteinExistence type="predicted"/>
<dbReference type="PANTHER" id="PTHR45718:SF2">
    <property type="entry name" value="ZINC FINGER PROTEIN GLI1"/>
    <property type="match status" value="1"/>
</dbReference>
<evidence type="ECO:0000256" key="1">
    <source>
        <dbReference type="ARBA" id="ARBA00004123"/>
    </source>
</evidence>
<accession>M7BZ38</accession>
<keyword evidence="5" id="KW-0862">Zinc</keyword>
<gene>
    <name evidence="8" type="ORF">UY3_01616</name>
</gene>
<evidence type="ECO:0000313" key="8">
    <source>
        <dbReference type="EMBL" id="EMP41145.1"/>
    </source>
</evidence>
<feature type="region of interest" description="Disordered" evidence="7">
    <location>
        <begin position="267"/>
        <end position="290"/>
    </location>
</feature>
<keyword evidence="4" id="KW-0863">Zinc-finger</keyword>
<dbReference type="GO" id="GO:0008270">
    <property type="term" value="F:zinc ion binding"/>
    <property type="evidence" value="ECO:0007669"/>
    <property type="project" value="UniProtKB-KW"/>
</dbReference>
<dbReference type="GO" id="GO:0007224">
    <property type="term" value="P:smoothened signaling pathway"/>
    <property type="evidence" value="ECO:0007669"/>
    <property type="project" value="TreeGrafter"/>
</dbReference>
<dbReference type="GO" id="GO:0005634">
    <property type="term" value="C:nucleus"/>
    <property type="evidence" value="ECO:0007669"/>
    <property type="project" value="UniProtKB-SubCell"/>
</dbReference>
<feature type="compositionally biased region" description="Polar residues" evidence="7">
    <location>
        <begin position="335"/>
        <end position="345"/>
    </location>
</feature>
<feature type="region of interest" description="Disordered" evidence="7">
    <location>
        <begin position="143"/>
        <end position="205"/>
    </location>
</feature>
<dbReference type="GO" id="GO:0000978">
    <property type="term" value="F:RNA polymerase II cis-regulatory region sequence-specific DNA binding"/>
    <property type="evidence" value="ECO:0007669"/>
    <property type="project" value="TreeGrafter"/>
</dbReference>
<comment type="subcellular location">
    <subcellularLocation>
        <location evidence="1">Nucleus</location>
    </subcellularLocation>
</comment>
<dbReference type="InterPro" id="IPR043359">
    <property type="entry name" value="GLI-like"/>
</dbReference>
<feature type="compositionally biased region" description="Basic and acidic residues" evidence="7">
    <location>
        <begin position="267"/>
        <end position="287"/>
    </location>
</feature>
<feature type="region of interest" description="Disordered" evidence="7">
    <location>
        <begin position="221"/>
        <end position="251"/>
    </location>
</feature>
<keyword evidence="9" id="KW-1185">Reference proteome</keyword>
<evidence type="ECO:0000313" key="9">
    <source>
        <dbReference type="Proteomes" id="UP000031443"/>
    </source>
</evidence>
<evidence type="ECO:0000256" key="7">
    <source>
        <dbReference type="SAM" id="MobiDB-lite"/>
    </source>
</evidence>
<keyword evidence="6" id="KW-0539">Nucleus</keyword>
<reference evidence="9" key="1">
    <citation type="journal article" date="2013" name="Nat. Genet.">
        <title>The draft genomes of soft-shell turtle and green sea turtle yield insights into the development and evolution of the turtle-specific body plan.</title>
        <authorList>
            <person name="Wang Z."/>
            <person name="Pascual-Anaya J."/>
            <person name="Zadissa A."/>
            <person name="Li W."/>
            <person name="Niimura Y."/>
            <person name="Huang Z."/>
            <person name="Li C."/>
            <person name="White S."/>
            <person name="Xiong Z."/>
            <person name="Fang D."/>
            <person name="Wang B."/>
            <person name="Ming Y."/>
            <person name="Chen Y."/>
            <person name="Zheng Y."/>
            <person name="Kuraku S."/>
            <person name="Pignatelli M."/>
            <person name="Herrero J."/>
            <person name="Beal K."/>
            <person name="Nozawa M."/>
            <person name="Li Q."/>
            <person name="Wang J."/>
            <person name="Zhang H."/>
            <person name="Yu L."/>
            <person name="Shigenobu S."/>
            <person name="Wang J."/>
            <person name="Liu J."/>
            <person name="Flicek P."/>
            <person name="Searle S."/>
            <person name="Wang J."/>
            <person name="Kuratani S."/>
            <person name="Yin Y."/>
            <person name="Aken B."/>
            <person name="Zhang G."/>
            <person name="Irie N."/>
        </authorList>
    </citation>
    <scope>NUCLEOTIDE SEQUENCE [LARGE SCALE GENOMIC DNA]</scope>
</reference>